<protein>
    <submittedName>
        <fullName evidence="1">Uncharacterized protein</fullName>
    </submittedName>
</protein>
<reference evidence="2" key="1">
    <citation type="journal article" date="2015" name="PLoS Genet.">
        <title>The dynamic genome and transcriptome of the human fungal pathogen Blastomyces and close relative Emmonsia.</title>
        <authorList>
            <person name="Munoz J.F."/>
            <person name="Gauthier G.M."/>
            <person name="Desjardins C.A."/>
            <person name="Gallo J.E."/>
            <person name="Holder J."/>
            <person name="Sullivan T.D."/>
            <person name="Marty A.J."/>
            <person name="Carmen J.C."/>
            <person name="Chen Z."/>
            <person name="Ding L."/>
            <person name="Gujja S."/>
            <person name="Magrini V."/>
            <person name="Misas E."/>
            <person name="Mitreva M."/>
            <person name="Priest M."/>
            <person name="Saif S."/>
            <person name="Whiston E.A."/>
            <person name="Young S."/>
            <person name="Zeng Q."/>
            <person name="Goldman W.E."/>
            <person name="Mardis E.R."/>
            <person name="Taylor J.W."/>
            <person name="McEwen J.G."/>
            <person name="Clay O.K."/>
            <person name="Klein B.S."/>
            <person name="Cuomo C.A."/>
        </authorList>
    </citation>
    <scope>NUCLEOTIDE SEQUENCE [LARGE SCALE GENOMIC DNA]</scope>
    <source>
        <strain evidence="2">UAMH 139</strain>
    </source>
</reference>
<gene>
    <name evidence="1" type="ORF">EMPG_13352</name>
</gene>
<accession>A0A0H1BKC2</accession>
<proteinExistence type="predicted"/>
<sequence length="69" mass="7259">MVRHWLYSSSMLSQFLPLSSFISSSLTSMNAVLARTMTAVGAICQAPKSLKMATVTATPAVSQLPGLLG</sequence>
<dbReference type="Proteomes" id="UP000053573">
    <property type="component" value="Unassembled WGS sequence"/>
</dbReference>
<organism evidence="1 2">
    <name type="scientific">Blastomyces silverae</name>
    <dbReference type="NCBI Taxonomy" id="2060906"/>
    <lineage>
        <taxon>Eukaryota</taxon>
        <taxon>Fungi</taxon>
        <taxon>Dikarya</taxon>
        <taxon>Ascomycota</taxon>
        <taxon>Pezizomycotina</taxon>
        <taxon>Eurotiomycetes</taxon>
        <taxon>Eurotiomycetidae</taxon>
        <taxon>Onygenales</taxon>
        <taxon>Ajellomycetaceae</taxon>
        <taxon>Blastomyces</taxon>
    </lineage>
</organism>
<dbReference type="EMBL" id="LDEV01001567">
    <property type="protein sequence ID" value="KLJ11457.1"/>
    <property type="molecule type" value="Genomic_DNA"/>
</dbReference>
<dbReference type="AlphaFoldDB" id="A0A0H1BKC2"/>
<evidence type="ECO:0000313" key="1">
    <source>
        <dbReference type="EMBL" id="KLJ11457.1"/>
    </source>
</evidence>
<evidence type="ECO:0000313" key="2">
    <source>
        <dbReference type="Proteomes" id="UP000053573"/>
    </source>
</evidence>
<name>A0A0H1BKC2_9EURO</name>
<keyword evidence="2" id="KW-1185">Reference proteome</keyword>
<comment type="caution">
    <text evidence="1">The sequence shown here is derived from an EMBL/GenBank/DDBJ whole genome shotgun (WGS) entry which is preliminary data.</text>
</comment>